<feature type="domain" description="BIG2" evidence="3">
    <location>
        <begin position="74"/>
        <end position="154"/>
    </location>
</feature>
<feature type="domain" description="BIG2" evidence="3">
    <location>
        <begin position="518"/>
        <end position="598"/>
    </location>
</feature>
<keyword evidence="2" id="KW-0732">Signal</keyword>
<feature type="region of interest" description="Disordered" evidence="1">
    <location>
        <begin position="29"/>
        <end position="54"/>
    </location>
</feature>
<dbReference type="Proteomes" id="UP000029453">
    <property type="component" value="Unassembled WGS sequence"/>
</dbReference>
<dbReference type="OrthoDB" id="503324at2"/>
<accession>M9LKH4</accession>
<evidence type="ECO:0000313" key="5">
    <source>
        <dbReference type="Proteomes" id="UP000029453"/>
    </source>
</evidence>
<name>M9LKH4_PAEPP</name>
<gene>
    <name evidence="4" type="ORF">PPOP_3215</name>
</gene>
<evidence type="ECO:0000256" key="2">
    <source>
        <dbReference type="SAM" id="SignalP"/>
    </source>
</evidence>
<dbReference type="InterPro" id="IPR003343">
    <property type="entry name" value="Big_2"/>
</dbReference>
<dbReference type="Gene3D" id="2.60.40.1080">
    <property type="match status" value="8"/>
</dbReference>
<protein>
    <submittedName>
        <fullName evidence="4">Bacterial surface protein</fullName>
    </submittedName>
</protein>
<evidence type="ECO:0000256" key="1">
    <source>
        <dbReference type="SAM" id="MobiDB-lite"/>
    </source>
</evidence>
<feature type="chain" id="PRO_5004100082" evidence="2">
    <location>
        <begin position="20"/>
        <end position="793"/>
    </location>
</feature>
<dbReference type="SUPFAM" id="SSF49373">
    <property type="entry name" value="Invasin/intimin cell-adhesion fragments"/>
    <property type="match status" value="3"/>
</dbReference>
<dbReference type="InterPro" id="IPR008964">
    <property type="entry name" value="Invasin/intimin_cell_adhesion"/>
</dbReference>
<proteinExistence type="predicted"/>
<dbReference type="EMBL" id="BALG01000256">
    <property type="protein sequence ID" value="GAC43815.1"/>
    <property type="molecule type" value="Genomic_DNA"/>
</dbReference>
<comment type="caution">
    <text evidence="4">The sequence shown here is derived from an EMBL/GenBank/DDBJ whole genome shotgun (WGS) entry which is preliminary data.</text>
</comment>
<feature type="domain" description="BIG2" evidence="3">
    <location>
        <begin position="158"/>
        <end position="240"/>
    </location>
</feature>
<feature type="domain" description="BIG2" evidence="3">
    <location>
        <begin position="628"/>
        <end position="708"/>
    </location>
</feature>
<keyword evidence="5" id="KW-1185">Reference proteome</keyword>
<organism evidence="4 5">
    <name type="scientific">Paenibacillus popilliae ATCC 14706</name>
    <dbReference type="NCBI Taxonomy" id="1212764"/>
    <lineage>
        <taxon>Bacteria</taxon>
        <taxon>Bacillati</taxon>
        <taxon>Bacillota</taxon>
        <taxon>Bacilli</taxon>
        <taxon>Bacillales</taxon>
        <taxon>Paenibacillaceae</taxon>
        <taxon>Paenibacillus</taxon>
    </lineage>
</organism>
<feature type="domain" description="BIG2" evidence="3">
    <location>
        <begin position="712"/>
        <end position="791"/>
    </location>
</feature>
<sequence length="793" mass="86380">MLVCALVIGLLPLHGVANAEWGGTDVQFESDESAGWGSGDSKTTPEITEKYQGGTSEKKAIPNYMYEKLGIRSADTGVNIDKEMNLYPGMKLDWKAFAFDKAGNTENDVTTDASWRSSNPSVVEVDKGKLSLKDKGEAKITVKHKGLTSNIKIKVEPPCKELTLSPGKLIEFKFGDKAINVTAKAKMKDGNLENVTDKADWSTSDSDVVEVKDGAVKPIGVGTATITATYLGVTKSVTAVVRPSYKAMRISPDKQQTMFLDSEPLNVQTFVLNSEGEQEEVTHLTEWHLAEWTSNHAVTVHQGQFYAKRAGTATVTAKYKGLSKSISVKVISADNVRRLDWPEEDNTDNGGIRKMDIYMEDSQSLPKVEAILRLGIENVDVSDLAEWQSSNTGVISIEDGKMKAESRGTAILTATVRNHTISMEVTVKRKAPILQTYTGKMNIVAGREQPVPDVTAIYMNGDEENITSEMKWESSSPNLLVVDGKLKGLVPGTAMLIGTYDNVKISVKVTIKVTIEEEVVRFEIEPGKLALDLKKSQRIKVTGYYKNGKKISLGSKVDWKSANEKIATVKGTSVKGVAIGSTRLVGEFQGQKLEVPVIVEPKLTKQIAESNSVKLTIGQEAVEDVEEKLVRFEIEPGQLTLNLKKSQSIKVTGYYKNGKKVSLESKVKWYSGNEKVAMVKGASVKGVAIGSTMLVGVFQGQKLEVPVTVVPKVMKLIAEPNSEKLTVGEEAYWKVKAIYDTGEAVNVTFSVTFVPSNANVKVERGRVKGVSKGSTSVKLTFGGKSTSMRISVK</sequence>
<dbReference type="SMART" id="SM00635">
    <property type="entry name" value="BID_2"/>
    <property type="match status" value="7"/>
</dbReference>
<feature type="domain" description="BIG2" evidence="3">
    <location>
        <begin position="430"/>
        <end position="510"/>
    </location>
</feature>
<feature type="signal peptide" evidence="2">
    <location>
        <begin position="1"/>
        <end position="19"/>
    </location>
</feature>
<reference evidence="4 5" key="1">
    <citation type="submission" date="2012-10" db="EMBL/GenBank/DDBJ databases">
        <title>Draft Genome Sequence of Paenibacillus popilliae ATCC 14706T.</title>
        <authorList>
            <person name="Iiyama K."/>
            <person name="Mori K."/>
            <person name="Mon H."/>
            <person name="Chieda Y."/>
            <person name="Lee J.M."/>
            <person name="Kusakabe T."/>
            <person name="Tashiro K."/>
            <person name="Asano S."/>
            <person name="Yasunaga-Aoki C."/>
            <person name="Shimizu S."/>
        </authorList>
    </citation>
    <scope>NUCLEOTIDE SEQUENCE [LARGE SCALE GENOMIC DNA]</scope>
    <source>
        <strain evidence="4 5">ATCC 14706</strain>
    </source>
</reference>
<evidence type="ECO:0000313" key="4">
    <source>
        <dbReference type="EMBL" id="GAC43815.1"/>
    </source>
</evidence>
<feature type="domain" description="BIG2" evidence="3">
    <location>
        <begin position="244"/>
        <end position="329"/>
    </location>
</feature>
<dbReference type="AlphaFoldDB" id="M9LKH4"/>
<dbReference type="Pfam" id="PF02368">
    <property type="entry name" value="Big_2"/>
    <property type="match status" value="1"/>
</dbReference>
<evidence type="ECO:0000259" key="3">
    <source>
        <dbReference type="SMART" id="SM00635"/>
    </source>
</evidence>